<dbReference type="InterPro" id="IPR029044">
    <property type="entry name" value="Nucleotide-diphossugar_trans"/>
</dbReference>
<evidence type="ECO:0000256" key="6">
    <source>
        <dbReference type="ARBA" id="ARBA00022679"/>
    </source>
</evidence>
<evidence type="ECO:0000256" key="3">
    <source>
        <dbReference type="ARBA" id="ARBA00007707"/>
    </source>
</evidence>
<keyword evidence="6" id="KW-0808">Transferase</keyword>
<feature type="compositionally biased region" description="Basic and acidic residues" evidence="18">
    <location>
        <begin position="498"/>
        <end position="511"/>
    </location>
</feature>
<comment type="catalytic activity">
    <reaction evidence="16">
        <text>N-acetyl-alpha-D-glucosamine 1-phosphate + UTP + H(+) = UDP-N-acetyl-alpha-D-glucosamine + diphosphate</text>
        <dbReference type="Rhea" id="RHEA:13509"/>
        <dbReference type="ChEBI" id="CHEBI:15378"/>
        <dbReference type="ChEBI" id="CHEBI:33019"/>
        <dbReference type="ChEBI" id="CHEBI:46398"/>
        <dbReference type="ChEBI" id="CHEBI:57705"/>
        <dbReference type="ChEBI" id="CHEBI:57776"/>
        <dbReference type="EC" id="2.7.7.23"/>
    </reaction>
</comment>
<comment type="catalytic activity">
    <reaction evidence="15">
        <text>alpha-D-glucosamine 1-phosphate + acetyl-CoA = N-acetyl-alpha-D-glucosamine 1-phosphate + CoA + H(+)</text>
        <dbReference type="Rhea" id="RHEA:13725"/>
        <dbReference type="ChEBI" id="CHEBI:15378"/>
        <dbReference type="ChEBI" id="CHEBI:57287"/>
        <dbReference type="ChEBI" id="CHEBI:57288"/>
        <dbReference type="ChEBI" id="CHEBI:57776"/>
        <dbReference type="ChEBI" id="CHEBI:58516"/>
        <dbReference type="EC" id="2.3.1.157"/>
    </reaction>
</comment>
<feature type="compositionally biased region" description="Polar residues" evidence="18">
    <location>
        <begin position="519"/>
        <end position="546"/>
    </location>
</feature>
<comment type="similarity">
    <text evidence="4">In the N-terminal section; belongs to the N-acetylglucosamine-1-phosphate uridyltransferase family.</text>
</comment>
<evidence type="ECO:0000256" key="2">
    <source>
        <dbReference type="ARBA" id="ARBA00004496"/>
    </source>
</evidence>
<evidence type="ECO:0000256" key="18">
    <source>
        <dbReference type="SAM" id="MobiDB-lite"/>
    </source>
</evidence>
<accession>A0ABS4D8M4</accession>
<evidence type="ECO:0000313" key="19">
    <source>
        <dbReference type="EMBL" id="MBP1465783.1"/>
    </source>
</evidence>
<comment type="similarity">
    <text evidence="3">In the C-terminal section; belongs to the transferase hexapeptide repeat family.</text>
</comment>
<evidence type="ECO:0000256" key="17">
    <source>
        <dbReference type="ARBA" id="ARBA00049628"/>
    </source>
</evidence>
<comment type="caution">
    <text evidence="19">The sequence shown here is derived from an EMBL/GenBank/DDBJ whole genome shotgun (WGS) entry which is preliminary data.</text>
</comment>
<name>A0ABS4D8M4_9CHLR</name>
<dbReference type="PANTHER" id="PTHR43584">
    <property type="entry name" value="NUCLEOTIDYL TRANSFERASE"/>
    <property type="match status" value="1"/>
</dbReference>
<dbReference type="InterPro" id="IPR001451">
    <property type="entry name" value="Hexapep"/>
</dbReference>
<evidence type="ECO:0000256" key="9">
    <source>
        <dbReference type="ARBA" id="ARBA00022842"/>
    </source>
</evidence>
<keyword evidence="8" id="KW-0479">Metal-binding</keyword>
<evidence type="ECO:0000256" key="15">
    <source>
        <dbReference type="ARBA" id="ARBA00048247"/>
    </source>
</evidence>
<evidence type="ECO:0000313" key="20">
    <source>
        <dbReference type="Proteomes" id="UP001193081"/>
    </source>
</evidence>
<dbReference type="InterPro" id="IPR011004">
    <property type="entry name" value="Trimer_LpxA-like_sf"/>
</dbReference>
<dbReference type="SUPFAM" id="SSF53448">
    <property type="entry name" value="Nucleotide-diphospho-sugar transferases"/>
    <property type="match status" value="1"/>
</dbReference>
<dbReference type="Pfam" id="PF00132">
    <property type="entry name" value="Hexapep"/>
    <property type="match status" value="1"/>
</dbReference>
<comment type="function">
    <text evidence="17">Catalyzes the last two sequential reactions in the de novo biosynthetic pathway for UDP-N-acetylglucosamine (UDP-GlcNAc). The C-terminal domain catalyzes the transfer of acetyl group from acetyl coenzyme A to glucosamine-1-phosphate (GlcN-1-P) to produce N-acetylglucosamine-1-phosphate (GlcNAc-1-P), which is converted into UDP-GlcNAc by the transfer of uridine 5-monophosphate (from uridine 5-triphosphate), a reaction catalyzed by the N-terminal domain.</text>
</comment>
<evidence type="ECO:0000256" key="4">
    <source>
        <dbReference type="ARBA" id="ARBA00007947"/>
    </source>
</evidence>
<keyword evidence="20" id="KW-1185">Reference proteome</keyword>
<keyword evidence="12" id="KW-0511">Multifunctional enzyme</keyword>
<dbReference type="RefSeq" id="WP_135477818.1">
    <property type="nucleotide sequence ID" value="NZ_SIJK02000012.1"/>
</dbReference>
<feature type="region of interest" description="Disordered" evidence="18">
    <location>
        <begin position="466"/>
        <end position="546"/>
    </location>
</feature>
<evidence type="ECO:0000256" key="16">
    <source>
        <dbReference type="ARBA" id="ARBA00048493"/>
    </source>
</evidence>
<evidence type="ECO:0000256" key="12">
    <source>
        <dbReference type="ARBA" id="ARBA00023268"/>
    </source>
</evidence>
<gene>
    <name evidence="19" type="ORF">EYB53_008705</name>
</gene>
<evidence type="ECO:0000256" key="13">
    <source>
        <dbReference type="ARBA" id="ARBA00023315"/>
    </source>
</evidence>
<protein>
    <submittedName>
        <fullName evidence="19">Multidrug transporter</fullName>
    </submittedName>
</protein>
<keyword evidence="5" id="KW-0963">Cytoplasm</keyword>
<organism evidence="19 20">
    <name type="scientific">Candidatus Chloroploca mongolica</name>
    <dbReference type="NCBI Taxonomy" id="2528176"/>
    <lineage>
        <taxon>Bacteria</taxon>
        <taxon>Bacillati</taxon>
        <taxon>Chloroflexota</taxon>
        <taxon>Chloroflexia</taxon>
        <taxon>Chloroflexales</taxon>
        <taxon>Chloroflexineae</taxon>
        <taxon>Oscillochloridaceae</taxon>
        <taxon>Candidatus Chloroploca</taxon>
    </lineage>
</organism>
<evidence type="ECO:0000256" key="14">
    <source>
        <dbReference type="ARBA" id="ARBA00023316"/>
    </source>
</evidence>
<dbReference type="SUPFAM" id="SSF51161">
    <property type="entry name" value="Trimeric LpxA-like enzymes"/>
    <property type="match status" value="1"/>
</dbReference>
<comment type="cofactor">
    <cofactor evidence="1">
        <name>Mg(2+)</name>
        <dbReference type="ChEBI" id="CHEBI:18420"/>
    </cofactor>
</comment>
<dbReference type="EMBL" id="SIJK02000012">
    <property type="protein sequence ID" value="MBP1465783.1"/>
    <property type="molecule type" value="Genomic_DNA"/>
</dbReference>
<keyword evidence="10" id="KW-0133">Cell shape</keyword>
<proteinExistence type="inferred from homology"/>
<keyword evidence="11" id="KW-0573">Peptidoglycan synthesis</keyword>
<dbReference type="InterPro" id="IPR050065">
    <property type="entry name" value="GlmU-like"/>
</dbReference>
<evidence type="ECO:0000256" key="11">
    <source>
        <dbReference type="ARBA" id="ARBA00022984"/>
    </source>
</evidence>
<evidence type="ECO:0000256" key="8">
    <source>
        <dbReference type="ARBA" id="ARBA00022723"/>
    </source>
</evidence>
<comment type="subcellular location">
    <subcellularLocation>
        <location evidence="2">Cytoplasm</location>
    </subcellularLocation>
</comment>
<keyword evidence="7" id="KW-0548">Nucleotidyltransferase</keyword>
<keyword evidence="9" id="KW-0460">Magnesium</keyword>
<dbReference type="PANTHER" id="PTHR43584:SF3">
    <property type="entry name" value="BIFUNCTIONAL PROTEIN GLMU"/>
    <property type="match status" value="1"/>
</dbReference>
<evidence type="ECO:0000256" key="10">
    <source>
        <dbReference type="ARBA" id="ARBA00022960"/>
    </source>
</evidence>
<keyword evidence="14" id="KW-0961">Cell wall biogenesis/degradation</keyword>
<evidence type="ECO:0000256" key="7">
    <source>
        <dbReference type="ARBA" id="ARBA00022695"/>
    </source>
</evidence>
<dbReference type="Gene3D" id="2.160.10.10">
    <property type="entry name" value="Hexapeptide repeat proteins"/>
    <property type="match status" value="1"/>
</dbReference>
<evidence type="ECO:0000256" key="1">
    <source>
        <dbReference type="ARBA" id="ARBA00001946"/>
    </source>
</evidence>
<sequence>MERIIIRDHEPIAPFAEPARELRILNKPLWLLQRDLLKQHCKGSLEINSIQDLFTEQNSSTDELLVYRDNLYFNANLIDAFISAARASGRACQIAFRASNPATGVRGDPTIERHALQLTRGFVARTAQPCLDEGREAYADVYLAELYYFPHGPVQDPTPLIIETQSHEMGYYHIPSYMAHKGDLTYQIPLRAFLSLESWVHVFIANILMGVFTYAAAQDVKMSRARLKDMLHWKREDWRIFVDKAGFSAAAIWQRLNPFEEMWRNHFLASHALVKVGKNCSIDPSATIHGPTVIGDNVYIGPGVVIANSIIGNNVNVMQGSQVMLSVVSDRCFLPFNAGLFMTTLMENSMVAQNSTLQLTVVGRNTFIGANNCFTDFNLQNEPIKVMHRGEAVEVHLPVLGSAVGHNVKIGSGFVVYPGRMIESNTVIIFDHDQGLISKTVRGHDVDDVNVGTGEPRRIIYHWPNVYHDPAQPDHPEPPKASLDQIQPAYPNGSYHSNGDHLDASALHEHQSLPAPARSISQPTGSVSQQHQRVGVSPTSARRSIR</sequence>
<evidence type="ECO:0000256" key="5">
    <source>
        <dbReference type="ARBA" id="ARBA00022490"/>
    </source>
</evidence>
<keyword evidence="13" id="KW-0012">Acyltransferase</keyword>
<reference evidence="19 20" key="1">
    <citation type="submission" date="2021-03" db="EMBL/GenBank/DDBJ databases">
        <authorList>
            <person name="Grouzdev D.S."/>
        </authorList>
    </citation>
    <scope>NUCLEOTIDE SEQUENCE [LARGE SCALE GENOMIC DNA]</scope>
    <source>
        <strain evidence="19 20">M50-1</strain>
    </source>
</reference>
<dbReference type="Proteomes" id="UP001193081">
    <property type="component" value="Unassembled WGS sequence"/>
</dbReference>